<feature type="chain" id="PRO_5014129403" description="Bifunctional inhibitor/plant lipid transfer protein/seed storage helical domain-containing protein" evidence="1">
    <location>
        <begin position="27"/>
        <end position="138"/>
    </location>
</feature>
<sequence>MEAKVKCFVSLALLFFSCAGFERVNGAGECGSISADIMAFQMAPCASASQDVNAAVSASCCSAIQKIDQNPKCLCAVMLSNTAKSAGVNPGVAVTIPKRCKIANRPVGYKCGGELAFYCFDVMNNLLLILILSLCLHH</sequence>
<feature type="signal peptide" evidence="1">
    <location>
        <begin position="1"/>
        <end position="26"/>
    </location>
</feature>
<keyword evidence="1" id="KW-0732">Signal</keyword>
<keyword evidence="4" id="KW-1185">Reference proteome</keyword>
<dbReference type="PROSITE" id="PS51257">
    <property type="entry name" value="PROKAR_LIPOPROTEIN"/>
    <property type="match status" value="1"/>
</dbReference>
<dbReference type="CDD" id="cd00010">
    <property type="entry name" value="AAI_LTSS"/>
    <property type="match status" value="1"/>
</dbReference>
<dbReference type="Gene3D" id="1.10.110.10">
    <property type="entry name" value="Plant lipid-transfer and hydrophobic proteins"/>
    <property type="match status" value="1"/>
</dbReference>
<dbReference type="InterPro" id="IPR016140">
    <property type="entry name" value="Bifunc_inhib/LTP/seed_store"/>
</dbReference>
<dbReference type="AlphaFoldDB" id="A0A2I0WNI6"/>
<dbReference type="SUPFAM" id="SSF47699">
    <property type="entry name" value="Bifunctional inhibitor/lipid-transfer protein/seed storage 2S albumin"/>
    <property type="match status" value="1"/>
</dbReference>
<dbReference type="InterPro" id="IPR039265">
    <property type="entry name" value="DIR1-like"/>
</dbReference>
<organism evidence="3 4">
    <name type="scientific">Dendrobium catenatum</name>
    <dbReference type="NCBI Taxonomy" id="906689"/>
    <lineage>
        <taxon>Eukaryota</taxon>
        <taxon>Viridiplantae</taxon>
        <taxon>Streptophyta</taxon>
        <taxon>Embryophyta</taxon>
        <taxon>Tracheophyta</taxon>
        <taxon>Spermatophyta</taxon>
        <taxon>Magnoliopsida</taxon>
        <taxon>Liliopsida</taxon>
        <taxon>Asparagales</taxon>
        <taxon>Orchidaceae</taxon>
        <taxon>Epidendroideae</taxon>
        <taxon>Malaxideae</taxon>
        <taxon>Dendrobiinae</taxon>
        <taxon>Dendrobium</taxon>
    </lineage>
</organism>
<feature type="domain" description="Bifunctional inhibitor/plant lipid transfer protein/seed storage helical" evidence="2">
    <location>
        <begin position="30"/>
        <end position="111"/>
    </location>
</feature>
<gene>
    <name evidence="3" type="ORF">MA16_Dca024734</name>
</gene>
<name>A0A2I0WNI6_9ASPA</name>
<dbReference type="GO" id="GO:0009627">
    <property type="term" value="P:systemic acquired resistance"/>
    <property type="evidence" value="ECO:0007669"/>
    <property type="project" value="InterPro"/>
</dbReference>
<reference evidence="3 4" key="1">
    <citation type="journal article" date="2016" name="Sci. Rep.">
        <title>The Dendrobium catenatum Lindl. genome sequence provides insights into polysaccharide synthase, floral development and adaptive evolution.</title>
        <authorList>
            <person name="Zhang G.Q."/>
            <person name="Xu Q."/>
            <person name="Bian C."/>
            <person name="Tsai W.C."/>
            <person name="Yeh C.M."/>
            <person name="Liu K.W."/>
            <person name="Yoshida K."/>
            <person name="Zhang L.S."/>
            <person name="Chang S.B."/>
            <person name="Chen F."/>
            <person name="Shi Y."/>
            <person name="Su Y.Y."/>
            <person name="Zhang Y.Q."/>
            <person name="Chen L.J."/>
            <person name="Yin Y."/>
            <person name="Lin M."/>
            <person name="Huang H."/>
            <person name="Deng H."/>
            <person name="Wang Z.W."/>
            <person name="Zhu S.L."/>
            <person name="Zhao X."/>
            <person name="Deng C."/>
            <person name="Niu S.C."/>
            <person name="Huang J."/>
            <person name="Wang M."/>
            <person name="Liu G.H."/>
            <person name="Yang H.J."/>
            <person name="Xiao X.J."/>
            <person name="Hsiao Y.Y."/>
            <person name="Wu W.L."/>
            <person name="Chen Y.Y."/>
            <person name="Mitsuda N."/>
            <person name="Ohme-Takagi M."/>
            <person name="Luo Y.B."/>
            <person name="Van de Peer Y."/>
            <person name="Liu Z.J."/>
        </authorList>
    </citation>
    <scope>NUCLEOTIDE SEQUENCE [LARGE SCALE GENOMIC DNA]</scope>
    <source>
        <tissue evidence="3">The whole plant</tissue>
    </source>
</reference>
<evidence type="ECO:0000313" key="4">
    <source>
        <dbReference type="Proteomes" id="UP000233837"/>
    </source>
</evidence>
<evidence type="ECO:0000313" key="3">
    <source>
        <dbReference type="EMBL" id="PKU77230.1"/>
    </source>
</evidence>
<dbReference type="PANTHER" id="PTHR33122">
    <property type="entry name" value="LIPID BINDING PROTEIN-RELATED"/>
    <property type="match status" value="1"/>
</dbReference>
<accession>A0A2I0WNI6</accession>
<reference evidence="3 4" key="2">
    <citation type="journal article" date="2017" name="Nature">
        <title>The Apostasia genome and the evolution of orchids.</title>
        <authorList>
            <person name="Zhang G.Q."/>
            <person name="Liu K.W."/>
            <person name="Li Z."/>
            <person name="Lohaus R."/>
            <person name="Hsiao Y.Y."/>
            <person name="Niu S.C."/>
            <person name="Wang J.Y."/>
            <person name="Lin Y.C."/>
            <person name="Xu Q."/>
            <person name="Chen L.J."/>
            <person name="Yoshida K."/>
            <person name="Fujiwara S."/>
            <person name="Wang Z.W."/>
            <person name="Zhang Y.Q."/>
            <person name="Mitsuda N."/>
            <person name="Wang M."/>
            <person name="Liu G.H."/>
            <person name="Pecoraro L."/>
            <person name="Huang H.X."/>
            <person name="Xiao X.J."/>
            <person name="Lin M."/>
            <person name="Wu X.Y."/>
            <person name="Wu W.L."/>
            <person name="Chen Y.Y."/>
            <person name="Chang S.B."/>
            <person name="Sakamoto S."/>
            <person name="Ohme-Takagi M."/>
            <person name="Yagi M."/>
            <person name="Zeng S.J."/>
            <person name="Shen C.Y."/>
            <person name="Yeh C.M."/>
            <person name="Luo Y.B."/>
            <person name="Tsai W.C."/>
            <person name="Van de Peer Y."/>
            <person name="Liu Z.J."/>
        </authorList>
    </citation>
    <scope>NUCLEOTIDE SEQUENCE [LARGE SCALE GENOMIC DNA]</scope>
    <source>
        <tissue evidence="3">The whole plant</tissue>
    </source>
</reference>
<evidence type="ECO:0000256" key="1">
    <source>
        <dbReference type="SAM" id="SignalP"/>
    </source>
</evidence>
<dbReference type="PANTHER" id="PTHR33122:SF4">
    <property type="entry name" value="OS04G0415800 PROTEIN"/>
    <property type="match status" value="1"/>
</dbReference>
<protein>
    <recommendedName>
        <fullName evidence="2">Bifunctional inhibitor/plant lipid transfer protein/seed storage helical domain-containing protein</fullName>
    </recommendedName>
</protein>
<dbReference type="Proteomes" id="UP000233837">
    <property type="component" value="Unassembled WGS sequence"/>
</dbReference>
<evidence type="ECO:0000259" key="2">
    <source>
        <dbReference type="SMART" id="SM00499"/>
    </source>
</evidence>
<dbReference type="SMART" id="SM00499">
    <property type="entry name" value="AAI"/>
    <property type="match status" value="1"/>
</dbReference>
<proteinExistence type="predicted"/>
<dbReference type="EMBL" id="KZ502526">
    <property type="protein sequence ID" value="PKU77230.1"/>
    <property type="molecule type" value="Genomic_DNA"/>
</dbReference>
<dbReference type="GO" id="GO:0005504">
    <property type="term" value="F:fatty acid binding"/>
    <property type="evidence" value="ECO:0007669"/>
    <property type="project" value="InterPro"/>
</dbReference>
<dbReference type="InterPro" id="IPR036312">
    <property type="entry name" value="Bifun_inhib/LTP/seed_sf"/>
</dbReference>
<dbReference type="Pfam" id="PF00234">
    <property type="entry name" value="Tryp_alpha_amyl"/>
    <property type="match status" value="1"/>
</dbReference>